<evidence type="ECO:0000313" key="1">
    <source>
        <dbReference type="EMBL" id="NIJ22517.1"/>
    </source>
</evidence>
<keyword evidence="2" id="KW-1185">Reference proteome</keyword>
<proteinExistence type="predicted"/>
<reference evidence="1 2" key="1">
    <citation type="submission" date="2020-03" db="EMBL/GenBank/DDBJ databases">
        <title>Genomic Encyclopedia of Type Strains, Phase IV (KMG-IV): sequencing the most valuable type-strain genomes for metagenomic binning, comparative biology and taxonomic classification.</title>
        <authorList>
            <person name="Goeker M."/>
        </authorList>
    </citation>
    <scope>NUCLEOTIDE SEQUENCE [LARGE SCALE GENOMIC DNA]</scope>
    <source>
        <strain evidence="1 2">DSM 22753</strain>
    </source>
</reference>
<protein>
    <submittedName>
        <fullName evidence="1">Uncharacterized protein</fullName>
    </submittedName>
</protein>
<dbReference type="RefSeq" id="WP_140047748.1">
    <property type="nucleotide sequence ID" value="NZ_BAAAEV010000001.1"/>
</dbReference>
<organism evidence="1 2">
    <name type="scientific">Sphingomonas japonica</name>
    <dbReference type="NCBI Taxonomy" id="511662"/>
    <lineage>
        <taxon>Bacteria</taxon>
        <taxon>Pseudomonadati</taxon>
        <taxon>Pseudomonadota</taxon>
        <taxon>Alphaproteobacteria</taxon>
        <taxon>Sphingomonadales</taxon>
        <taxon>Sphingomonadaceae</taxon>
        <taxon>Sphingomonas</taxon>
    </lineage>
</organism>
<gene>
    <name evidence="1" type="ORF">FHT01_000059</name>
</gene>
<evidence type="ECO:0000313" key="2">
    <source>
        <dbReference type="Proteomes" id="UP000788153"/>
    </source>
</evidence>
<name>A0ABX0U146_9SPHN</name>
<dbReference type="EMBL" id="JAASQP010000001">
    <property type="protein sequence ID" value="NIJ22517.1"/>
    <property type="molecule type" value="Genomic_DNA"/>
</dbReference>
<comment type="caution">
    <text evidence="1">The sequence shown here is derived from an EMBL/GenBank/DDBJ whole genome shotgun (WGS) entry which is preliminary data.</text>
</comment>
<dbReference type="Proteomes" id="UP000788153">
    <property type="component" value="Unassembled WGS sequence"/>
</dbReference>
<accession>A0ABX0U146</accession>
<sequence length="240" mass="25177">MNMMTMFDVASATAAMPIVRYEDPLEDDAPTDAAVTTTRRGLVRLALVAAETGARFQREGVAHDPMSWLLAPRALFEGASAIDACLTRQACVRGILIHGLSLGLDAEPGVIDDLVGADDDGGFDSQADWRSADILPFSRAAAPAPRLFTATVVSHDGFESIQAFHASLATEEAEVAGRLYCRMGAASADARIVAGFDPADPLVAALVSPAMCDTLALVAEDPDSPLAAGLDVNVEQRFCS</sequence>